<dbReference type="Pfam" id="PF05795">
    <property type="entry name" value="Plasmodium_Vir"/>
    <property type="match status" value="1"/>
</dbReference>
<organism evidence="2 5">
    <name type="scientific">Plasmodium ovale curtisi</name>
    <dbReference type="NCBI Taxonomy" id="864141"/>
    <lineage>
        <taxon>Eukaryota</taxon>
        <taxon>Sar</taxon>
        <taxon>Alveolata</taxon>
        <taxon>Apicomplexa</taxon>
        <taxon>Aconoidasida</taxon>
        <taxon>Haemosporida</taxon>
        <taxon>Plasmodiidae</taxon>
        <taxon>Plasmodium</taxon>
        <taxon>Plasmodium (Plasmodium)</taxon>
    </lineage>
</organism>
<dbReference type="AlphaFoldDB" id="A0A1A8VNV8"/>
<proteinExistence type="predicted"/>
<dbReference type="EMBL" id="FLQV01003972">
    <property type="protein sequence ID" value="SBT03006.1"/>
    <property type="molecule type" value="Genomic_DNA"/>
</dbReference>
<gene>
    <name evidence="3" type="ORF">POVCU1_083140</name>
    <name evidence="2" type="ORF">POVCU2_0013760</name>
</gene>
<evidence type="ECO:0000313" key="3">
    <source>
        <dbReference type="EMBL" id="SBT03006.1"/>
    </source>
</evidence>
<name>A0A1A8VNV8_PLAOA</name>
<evidence type="ECO:0000256" key="1">
    <source>
        <dbReference type="SAM" id="Phobius"/>
    </source>
</evidence>
<feature type="transmembrane region" description="Helical" evidence="1">
    <location>
        <begin position="264"/>
        <end position="283"/>
    </location>
</feature>
<keyword evidence="1" id="KW-1133">Transmembrane helix</keyword>
<dbReference type="EMBL" id="FLQU01000196">
    <property type="protein sequence ID" value="SBS82071.1"/>
    <property type="molecule type" value="Genomic_DNA"/>
</dbReference>
<evidence type="ECO:0000313" key="5">
    <source>
        <dbReference type="Proteomes" id="UP000078560"/>
    </source>
</evidence>
<dbReference type="Proteomes" id="UP000078546">
    <property type="component" value="Unassembled WGS sequence"/>
</dbReference>
<keyword evidence="1" id="KW-0812">Transmembrane</keyword>
<dbReference type="InterPro" id="IPR008780">
    <property type="entry name" value="Plasmodium_Vir"/>
</dbReference>
<evidence type="ECO:0000313" key="2">
    <source>
        <dbReference type="EMBL" id="SBS82071.1"/>
    </source>
</evidence>
<dbReference type="VEuPathDB" id="PlasmoDB:PocGH01_00146000"/>
<accession>A0A1A8VNV8</accession>
<reference evidence="4 5" key="1">
    <citation type="submission" date="2016-05" db="EMBL/GenBank/DDBJ databases">
        <authorList>
            <person name="Naeem Raeece"/>
        </authorList>
    </citation>
    <scope>NUCLEOTIDE SEQUENCE [LARGE SCALE GENOMIC DNA]</scope>
</reference>
<sequence length="342" mass="41043">MVEEQESYCKSVDKGLPASEFDNAFKKAINLDLLEDYSMGLQQNADLNDWHEKFKLQFNYYFSSESEKWNAQQQVKRCRDINYYIDIILDYIHDIDKKKRKKDKDAITKIKEFIDISFVDLTHFKCERKKSVNINDIYARKKLDDYCENRDYLINNKSKTNASCKKLDKYVYDKYNCFFNYDICMTASASKEVSPFHISNDCTFYDIRRTFPYFYCNDKNSSFHNFRIPEIPVCSDDNISESYEFVELEHRNGDRNSKTMTWDIYFYGGFTVLGIFLFLSLLYRFTPLGPWLKNNIIKKYKRRKNIEEHAMHIIERSSSYKDHILKREEHNISYQLLSSELI</sequence>
<dbReference type="Proteomes" id="UP000078560">
    <property type="component" value="Unassembled WGS sequence"/>
</dbReference>
<evidence type="ECO:0000313" key="4">
    <source>
        <dbReference type="Proteomes" id="UP000078546"/>
    </source>
</evidence>
<reference evidence="2" key="2">
    <citation type="submission" date="2016-05" db="EMBL/GenBank/DDBJ databases">
        <authorList>
            <person name="Lavstsen T."/>
            <person name="Jespersen J.S."/>
        </authorList>
    </citation>
    <scope>NUCLEOTIDE SEQUENCE [LARGE SCALE GENOMIC DNA]</scope>
</reference>
<protein>
    <submittedName>
        <fullName evidence="2">PIR Superfamily Protein</fullName>
    </submittedName>
</protein>
<keyword evidence="1" id="KW-0472">Membrane</keyword>